<dbReference type="EMBL" id="JAGSIE010000021">
    <property type="protein sequence ID" value="MBR7554005.1"/>
    <property type="molecule type" value="Genomic_DNA"/>
</dbReference>
<evidence type="ECO:0000313" key="2">
    <source>
        <dbReference type="EMBL" id="MBR7554005.1"/>
    </source>
</evidence>
<proteinExistence type="predicted"/>
<dbReference type="Proteomes" id="UP000675431">
    <property type="component" value="Unassembled WGS sequence"/>
</dbReference>
<keyword evidence="3" id="KW-1185">Reference proteome</keyword>
<dbReference type="AlphaFoldDB" id="A0A941HTN4"/>
<evidence type="ECO:0000313" key="3">
    <source>
        <dbReference type="Proteomes" id="UP000675431"/>
    </source>
</evidence>
<name>A0A941HTN4_9BACI</name>
<feature type="transmembrane region" description="Helical" evidence="1">
    <location>
        <begin position="20"/>
        <end position="37"/>
    </location>
</feature>
<sequence length="136" mass="15001">MKKIKDERLKLQNLQNIRILFLFENIAIIGILGYDLVTKGMDGMTANPLWYVFILTGVISAYLSMGISVDHESSKKSPKKGLVISVIVSAIIAIVFGGLITFTGDISTGILVGGIVFVSFLVPSIYIYFLRTKRQN</sequence>
<evidence type="ECO:0000256" key="1">
    <source>
        <dbReference type="SAM" id="Phobius"/>
    </source>
</evidence>
<accession>A0A941HTN4</accession>
<protein>
    <submittedName>
        <fullName evidence="2">Uncharacterized protein</fullName>
    </submittedName>
</protein>
<organism evidence="2 3">
    <name type="scientific">Allobacillus saliphilus</name>
    <dbReference type="NCBI Taxonomy" id="2912308"/>
    <lineage>
        <taxon>Bacteria</taxon>
        <taxon>Bacillati</taxon>
        <taxon>Bacillota</taxon>
        <taxon>Bacilli</taxon>
        <taxon>Bacillales</taxon>
        <taxon>Bacillaceae</taxon>
        <taxon>Allobacillus</taxon>
    </lineage>
</organism>
<feature type="transmembrane region" description="Helical" evidence="1">
    <location>
        <begin position="49"/>
        <end position="69"/>
    </location>
</feature>
<keyword evidence="1" id="KW-0472">Membrane</keyword>
<feature type="transmembrane region" description="Helical" evidence="1">
    <location>
        <begin position="81"/>
        <end position="102"/>
    </location>
</feature>
<keyword evidence="1" id="KW-1133">Transmembrane helix</keyword>
<feature type="transmembrane region" description="Helical" evidence="1">
    <location>
        <begin position="108"/>
        <end position="130"/>
    </location>
</feature>
<keyword evidence="1" id="KW-0812">Transmembrane</keyword>
<reference evidence="2 3" key="1">
    <citation type="submission" date="2021-04" db="EMBL/GenBank/DDBJ databases">
        <title>Allobacillus sp. nov. SKP8-2 isolated from shrimp paste.</title>
        <authorList>
            <person name="Tanasupawat S."/>
            <person name="Yiamsombat S."/>
            <person name="Kanchanasin P."/>
            <person name="Kuncharoen N."/>
        </authorList>
    </citation>
    <scope>NUCLEOTIDE SEQUENCE [LARGE SCALE GENOMIC DNA]</scope>
    <source>
        <strain evidence="2 3">SKP8-2</strain>
    </source>
</reference>
<gene>
    <name evidence="2" type="ORF">KC820_07545</name>
</gene>
<comment type="caution">
    <text evidence="2">The sequence shown here is derived from an EMBL/GenBank/DDBJ whole genome shotgun (WGS) entry which is preliminary data.</text>
</comment>